<name>A0A0S4L7A8_9BACT</name>
<dbReference type="EMBL" id="CZPZ01000005">
    <property type="protein sequence ID" value="CUS33601.1"/>
    <property type="molecule type" value="Genomic_DNA"/>
</dbReference>
<gene>
    <name evidence="2" type="ORF">COMA2_130141</name>
</gene>
<dbReference type="STRING" id="1742973.COMA2_130141"/>
<dbReference type="Proteomes" id="UP000198736">
    <property type="component" value="Unassembled WGS sequence"/>
</dbReference>
<organism evidence="2 3">
    <name type="scientific">Candidatus Nitrospira nitrificans</name>
    <dbReference type="NCBI Taxonomy" id="1742973"/>
    <lineage>
        <taxon>Bacteria</taxon>
        <taxon>Pseudomonadati</taxon>
        <taxon>Nitrospirota</taxon>
        <taxon>Nitrospiria</taxon>
        <taxon>Nitrospirales</taxon>
        <taxon>Nitrospiraceae</taxon>
        <taxon>Nitrospira</taxon>
    </lineage>
</organism>
<accession>A0A0S4L7A8</accession>
<proteinExistence type="predicted"/>
<keyword evidence="3" id="KW-1185">Reference proteome</keyword>
<sequence length="82" mass="9377">MLATESISLTKDQLMDLERTVAALDNRLQSIQRGLGRSTPGSLVERFRSLLRPKQRNQFMSTVCNRHVRLNTKLTNHDSPRA</sequence>
<dbReference type="AlphaFoldDB" id="A0A0S4L7A8"/>
<evidence type="ECO:0000256" key="1">
    <source>
        <dbReference type="SAM" id="Coils"/>
    </source>
</evidence>
<feature type="coiled-coil region" evidence="1">
    <location>
        <begin position="7"/>
        <end position="34"/>
    </location>
</feature>
<protein>
    <submittedName>
        <fullName evidence="2">Uncharacterized protein</fullName>
    </submittedName>
</protein>
<evidence type="ECO:0000313" key="3">
    <source>
        <dbReference type="Proteomes" id="UP000198736"/>
    </source>
</evidence>
<keyword evidence="1" id="KW-0175">Coiled coil</keyword>
<evidence type="ECO:0000313" key="2">
    <source>
        <dbReference type="EMBL" id="CUS33601.1"/>
    </source>
</evidence>
<reference evidence="3" key="1">
    <citation type="submission" date="2015-10" db="EMBL/GenBank/DDBJ databases">
        <authorList>
            <person name="Luecker S."/>
            <person name="Luecker S."/>
        </authorList>
    </citation>
    <scope>NUCLEOTIDE SEQUENCE [LARGE SCALE GENOMIC DNA]</scope>
</reference>